<dbReference type="PRINTS" id="PR00081">
    <property type="entry name" value="GDHRDH"/>
</dbReference>
<dbReference type="RefSeq" id="XP_070921041.1">
    <property type="nucleotide sequence ID" value="XM_071064940.1"/>
</dbReference>
<dbReference type="PRINTS" id="PR00080">
    <property type="entry name" value="SDRFAMILY"/>
</dbReference>
<dbReference type="Pfam" id="PF13561">
    <property type="entry name" value="adh_short_C2"/>
    <property type="match status" value="1"/>
</dbReference>
<dbReference type="InterPro" id="IPR002347">
    <property type="entry name" value="SDR_fam"/>
</dbReference>
<evidence type="ECO:0000313" key="4">
    <source>
        <dbReference type="Proteomes" id="UP001628179"/>
    </source>
</evidence>
<organism evidence="3 4">
    <name type="scientific">Madurella fahalii</name>
    <dbReference type="NCBI Taxonomy" id="1157608"/>
    <lineage>
        <taxon>Eukaryota</taxon>
        <taxon>Fungi</taxon>
        <taxon>Dikarya</taxon>
        <taxon>Ascomycota</taxon>
        <taxon>Pezizomycotina</taxon>
        <taxon>Sordariomycetes</taxon>
        <taxon>Sordariomycetidae</taxon>
        <taxon>Sordariales</taxon>
        <taxon>Sordariales incertae sedis</taxon>
        <taxon>Madurella</taxon>
    </lineage>
</organism>
<reference evidence="3 4" key="1">
    <citation type="submission" date="2024-09" db="EMBL/GenBank/DDBJ databases">
        <title>Itraconazole resistance in Madurella fahalii resulting from another homologue of gene encoding cytochrome P450 14-alpha sterol demethylase (CYP51).</title>
        <authorList>
            <person name="Yoshioka I."/>
            <person name="Fahal A.H."/>
            <person name="Kaneko S."/>
            <person name="Yaguchi T."/>
        </authorList>
    </citation>
    <scope>NUCLEOTIDE SEQUENCE [LARGE SCALE GENOMIC DNA]</scope>
    <source>
        <strain evidence="3 4">IFM 68171</strain>
    </source>
</reference>
<dbReference type="GeneID" id="98180263"/>
<dbReference type="InterPro" id="IPR036291">
    <property type="entry name" value="NAD(P)-bd_dom_sf"/>
</dbReference>
<dbReference type="SUPFAM" id="SSF51735">
    <property type="entry name" value="NAD(P)-binding Rossmann-fold domains"/>
    <property type="match status" value="1"/>
</dbReference>
<dbReference type="EMBL" id="BAAFSV010000005">
    <property type="protein sequence ID" value="GAB1319311.1"/>
    <property type="molecule type" value="Genomic_DNA"/>
</dbReference>
<keyword evidence="4" id="KW-1185">Reference proteome</keyword>
<accession>A0ABQ0GNK4</accession>
<protein>
    <submittedName>
        <fullName evidence="3">Versicolorin reductase</fullName>
    </submittedName>
</protein>
<proteinExistence type="inferred from homology"/>
<dbReference type="Gene3D" id="3.40.50.720">
    <property type="entry name" value="NAD(P)-binding Rossmann-like Domain"/>
    <property type="match status" value="1"/>
</dbReference>
<name>A0ABQ0GNK4_9PEZI</name>
<dbReference type="PANTHER" id="PTHR42760:SF133">
    <property type="entry name" value="3-OXOACYL-[ACYL-CARRIER-PROTEIN] REDUCTASE"/>
    <property type="match status" value="1"/>
</dbReference>
<gene>
    <name evidence="3" type="ORF">MFIFM68171_09521</name>
</gene>
<comment type="similarity">
    <text evidence="1">Belongs to the short-chain dehydrogenases/reductases (SDR) family.</text>
</comment>
<keyword evidence="2" id="KW-0560">Oxidoreductase</keyword>
<dbReference type="PANTHER" id="PTHR42760">
    <property type="entry name" value="SHORT-CHAIN DEHYDROGENASES/REDUCTASES FAMILY MEMBER"/>
    <property type="match status" value="1"/>
</dbReference>
<dbReference type="Proteomes" id="UP001628179">
    <property type="component" value="Unassembled WGS sequence"/>
</dbReference>
<sequence length="266" mass="26964">MAPDSLSLAGKTAIVTGSGRENGIGAAIARALGRNGARVAINYVSESSAPRAAKVAASIESLGAEVTVVQADVSTPEGAAKLVKETLEKFHTDKIDILINNAGTGTGQGTLLADLTPVDVQKAFALNTFSTLYTVQAALPYIPSGGRIVNIGSVVSKINNMLAVGVYGASKAAQDYLTAALAAELGSSEGITVNTVAPGPVKTDAASWFPDGELKDDVMRKLAVGARLGRVAGDPEEVADAVLLVVSNGARWITGQYIAASGGITA</sequence>
<evidence type="ECO:0000256" key="1">
    <source>
        <dbReference type="ARBA" id="ARBA00006484"/>
    </source>
</evidence>
<comment type="caution">
    <text evidence="3">The sequence shown here is derived from an EMBL/GenBank/DDBJ whole genome shotgun (WGS) entry which is preliminary data.</text>
</comment>
<evidence type="ECO:0000256" key="2">
    <source>
        <dbReference type="ARBA" id="ARBA00023002"/>
    </source>
</evidence>
<evidence type="ECO:0000313" key="3">
    <source>
        <dbReference type="EMBL" id="GAB1319311.1"/>
    </source>
</evidence>